<feature type="compositionally biased region" description="Low complexity" evidence="1">
    <location>
        <begin position="46"/>
        <end position="55"/>
    </location>
</feature>
<reference evidence="2 3" key="1">
    <citation type="journal article" date="2020" name="G3 (Bethesda)">
        <title>Improved Reference Genome for Cyclotella cryptica CCMP332, a Model for Cell Wall Morphogenesis, Salinity Adaptation, and Lipid Production in Diatoms (Bacillariophyta).</title>
        <authorList>
            <person name="Roberts W.R."/>
            <person name="Downey K.M."/>
            <person name="Ruck E.C."/>
            <person name="Traller J.C."/>
            <person name="Alverson A.J."/>
        </authorList>
    </citation>
    <scope>NUCLEOTIDE SEQUENCE [LARGE SCALE GENOMIC DNA]</scope>
    <source>
        <strain evidence="2 3">CCMP332</strain>
    </source>
</reference>
<feature type="compositionally biased region" description="Basic and acidic residues" evidence="1">
    <location>
        <begin position="200"/>
        <end position="210"/>
    </location>
</feature>
<feature type="region of interest" description="Disordered" evidence="1">
    <location>
        <begin position="127"/>
        <end position="237"/>
    </location>
</feature>
<feature type="compositionally biased region" description="Polar residues" evidence="1">
    <location>
        <begin position="611"/>
        <end position="620"/>
    </location>
</feature>
<name>A0ABD3P7A2_9STRA</name>
<organism evidence="2 3">
    <name type="scientific">Cyclotella cryptica</name>
    <dbReference type="NCBI Taxonomy" id="29204"/>
    <lineage>
        <taxon>Eukaryota</taxon>
        <taxon>Sar</taxon>
        <taxon>Stramenopiles</taxon>
        <taxon>Ochrophyta</taxon>
        <taxon>Bacillariophyta</taxon>
        <taxon>Coscinodiscophyceae</taxon>
        <taxon>Thalassiosirophycidae</taxon>
        <taxon>Stephanodiscales</taxon>
        <taxon>Stephanodiscaceae</taxon>
        <taxon>Cyclotella</taxon>
    </lineage>
</organism>
<evidence type="ECO:0000313" key="2">
    <source>
        <dbReference type="EMBL" id="KAL3783652.1"/>
    </source>
</evidence>
<protein>
    <submittedName>
        <fullName evidence="2">Uncharacterized protein</fullName>
    </submittedName>
</protein>
<proteinExistence type="predicted"/>
<feature type="region of interest" description="Disordered" evidence="1">
    <location>
        <begin position="607"/>
        <end position="627"/>
    </location>
</feature>
<feature type="region of interest" description="Disordered" evidence="1">
    <location>
        <begin position="1"/>
        <end position="55"/>
    </location>
</feature>
<gene>
    <name evidence="2" type="ORF">HJC23_004827</name>
</gene>
<dbReference type="AlphaFoldDB" id="A0ABD3P7A2"/>
<keyword evidence="3" id="KW-1185">Reference proteome</keyword>
<feature type="compositionally biased region" description="Basic and acidic residues" evidence="1">
    <location>
        <begin position="19"/>
        <end position="32"/>
    </location>
</feature>
<dbReference type="Proteomes" id="UP001516023">
    <property type="component" value="Unassembled WGS sequence"/>
</dbReference>
<evidence type="ECO:0000256" key="1">
    <source>
        <dbReference type="SAM" id="MobiDB-lite"/>
    </source>
</evidence>
<evidence type="ECO:0000313" key="3">
    <source>
        <dbReference type="Proteomes" id="UP001516023"/>
    </source>
</evidence>
<dbReference type="EMBL" id="JABMIG020000254">
    <property type="protein sequence ID" value="KAL3783652.1"/>
    <property type="molecule type" value="Genomic_DNA"/>
</dbReference>
<accession>A0ABD3P7A2</accession>
<sequence>MDASSALDPPEWDQTIEVRPLRGSDAPQEHRGVKTFSRKQARSPRGGSTIGSDTISGLRKSAATILDTYLSSSPQRKKGIFVLLSTLCVSLLVMVAAKRGAVGIEKKVELGVQEDVVHLDVDHHHQEATPVTTGVSVENDDPQKPTLTTPAENIAKKEAPTTTANGESAQTEDSQEPTSVTNGGSVQKEESQEAASVMNKNDESVEKVETQPDTVVASSTEKEKEEDLREKEDVSSPKVHIIDTKGYQPIEMISPTYFLPGTENAPRGSAAGGGFDYPLTNHFQFRNPNSPTATTWGYFDFEDPSEEWRGKVRPIPDFESVSHRDVKGSDFPEGSWQKDDEYMKRFLSEAKKLVNRTMEAIYAEYGVGVPGGDLSALSDELLVQRGEFAPYTIIKDIEDDAEYSSKGTHMWTTQSSLDGLARRLIHAIITQDTFQIALGGHSAAAGHGNGFNQSYIIQAGLVLEPVFAHLGVTMRAYNFAQGGMGTLQQALAGMDLRGKETDMIMWDSGMTEKNYDYFAFFMKQALISGNRAPYLMGSGFELRNFNRVALADIGESGSGWDGPMTLSEEQALEVPWAARYLNCARGEIEICKKHEYEGNGCWVDRDDFTPPTAQSPQPGGQASWHPGNRIHKVRGRRIALLVLRGLEYALQKWEDLTAQTGHPLADEHWHVADYYKAIKEKAPLIPGCPDLLQHKIGQARRHRRGLRFVNGTDRQLTNEEYWPWRICNLPLQGRSLWGPRHNPVQTSLVSILKPNAMGDLDPTPNNAYVWPPIYYPPEMIGPWNVPPANDVNVEQVAGARKLAGDDDAIVPGYGFDVQWGRPGHCDGSSHSWCDKNENSNCLMGGTQDSRGSICFNGLSGWVVFQVKDVKYGFIGARIEAWHDNSGNKVTQGWTKINNGGKGNYDKSGSERRLFEKSQKQVALDQIKRMTEDIEKDILEDPERRRLKGGQSCGQVGDYIFEWAIDGDIVTWDQTQFCDHYTRLAYNMDVISFMDDTSKTGDFELAMRIKNTGSKEEMCISHLYWA</sequence>
<feature type="compositionally biased region" description="Polar residues" evidence="1">
    <location>
        <begin position="160"/>
        <end position="185"/>
    </location>
</feature>
<comment type="caution">
    <text evidence="2">The sequence shown here is derived from an EMBL/GenBank/DDBJ whole genome shotgun (WGS) entry which is preliminary data.</text>
</comment>
<feature type="compositionally biased region" description="Basic and acidic residues" evidence="1">
    <location>
        <begin position="220"/>
        <end position="237"/>
    </location>
</feature>